<name>B0BXZ9_RICRO</name>
<sequence length="52" mass="6128">MPIISRNLASALRFLKFASQTVLQVKYSHINRTQDIYEAFLMQYNDQVLVHD</sequence>
<dbReference type="Proteomes" id="UP000000796">
    <property type="component" value="Chromosome"/>
</dbReference>
<dbReference type="EMBL" id="CP000766">
    <property type="protein sequence ID" value="ABY72725.1"/>
    <property type="molecule type" value="Genomic_DNA"/>
</dbReference>
<evidence type="ECO:0000313" key="2">
    <source>
        <dbReference type="Proteomes" id="UP000000796"/>
    </source>
</evidence>
<protein>
    <submittedName>
        <fullName evidence="1">Uncharacterized protein</fullName>
    </submittedName>
</protein>
<gene>
    <name evidence="1" type="ordered locus">RrIowa_0897</name>
</gene>
<dbReference type="AlphaFoldDB" id="B0BXZ9"/>
<reference evidence="1 2" key="1">
    <citation type="journal article" date="2008" name="Infect. Immun.">
        <title>Genomic comparison of virulent Rickettsia rickettsii Sheila Smith and avirulent Rickettsia rickettsii Iowa.</title>
        <authorList>
            <person name="Ellison D.W."/>
            <person name="Clark T.R."/>
            <person name="Sturdevant D.E."/>
            <person name="Virtaneva K."/>
            <person name="Porcella S.F."/>
            <person name="Hackstadt T."/>
        </authorList>
    </citation>
    <scope>NUCLEOTIDE SEQUENCE [LARGE SCALE GENOMIC DNA]</scope>
    <source>
        <strain evidence="1 2">Iowa</strain>
    </source>
</reference>
<dbReference type="HOGENOM" id="CLU_3084270_0_0_5"/>
<organism evidence="1 2">
    <name type="scientific">Rickettsia rickettsii (strain Iowa)</name>
    <dbReference type="NCBI Taxonomy" id="452659"/>
    <lineage>
        <taxon>Bacteria</taxon>
        <taxon>Pseudomonadati</taxon>
        <taxon>Pseudomonadota</taxon>
        <taxon>Alphaproteobacteria</taxon>
        <taxon>Rickettsiales</taxon>
        <taxon>Rickettsiaceae</taxon>
        <taxon>Rickettsieae</taxon>
        <taxon>Rickettsia</taxon>
        <taxon>spotted fever group</taxon>
    </lineage>
</organism>
<reference evidence="1 2" key="2">
    <citation type="journal article" date="2015" name="Infect. Immun.">
        <title>Comparative genome sequencing of Rickettsia rickettsii strains that differ in virulence.</title>
        <authorList>
            <person name="Clark T.R."/>
            <person name="Noriea N.F."/>
            <person name="Bublitz D.C."/>
            <person name="Ellison D.W."/>
            <person name="Martens C."/>
            <person name="Lutter E.I."/>
            <person name="Hackstadt T."/>
        </authorList>
    </citation>
    <scope>NUCLEOTIDE SEQUENCE [LARGE SCALE GENOMIC DNA]</scope>
    <source>
        <strain evidence="1 2">Iowa</strain>
    </source>
</reference>
<keyword evidence="2" id="KW-1185">Reference proteome</keyword>
<dbReference type="KEGG" id="rrj:RrIowa_0897"/>
<accession>B0BXZ9</accession>
<evidence type="ECO:0000313" key="1">
    <source>
        <dbReference type="EMBL" id="ABY72725.1"/>
    </source>
</evidence>
<proteinExistence type="predicted"/>